<dbReference type="RefSeq" id="WP_060650232.1">
    <property type="nucleotide sequence ID" value="NZ_AZXY01000001.1"/>
</dbReference>
<evidence type="ECO:0000256" key="2">
    <source>
        <dbReference type="ARBA" id="ARBA00023002"/>
    </source>
</evidence>
<name>A0A0V9UQ29_9NOCA</name>
<reference evidence="3 4" key="2">
    <citation type="journal article" date="2016" name="Genome Announc.">
        <title>Draft Genome Sequence of a Versatile Hydrocarbon-Degrading Bacterium, Rhodococcus pyridinivorans Strain KG-16, Collected from Oil Fields in India.</title>
        <authorList>
            <person name="Aggarwal R.K."/>
            <person name="Dawar C."/>
            <person name="Phanindranath R."/>
            <person name="Mutnuri L."/>
            <person name="Dayal A.M."/>
        </authorList>
    </citation>
    <scope>NUCLEOTIDE SEQUENCE [LARGE SCALE GENOMIC DNA]</scope>
    <source>
        <strain evidence="3 4">KG-16</strain>
    </source>
</reference>
<dbReference type="Gene3D" id="3.40.50.720">
    <property type="entry name" value="NAD(P)-binding Rossmann-like Domain"/>
    <property type="match status" value="1"/>
</dbReference>
<organism evidence="3 4">
    <name type="scientific">Rhodococcus pyridinivorans KG-16</name>
    <dbReference type="NCBI Taxonomy" id="1441730"/>
    <lineage>
        <taxon>Bacteria</taxon>
        <taxon>Bacillati</taxon>
        <taxon>Actinomycetota</taxon>
        <taxon>Actinomycetes</taxon>
        <taxon>Mycobacteriales</taxon>
        <taxon>Nocardiaceae</taxon>
        <taxon>Rhodococcus</taxon>
    </lineage>
</organism>
<dbReference type="FunFam" id="3.40.50.720:FF:000084">
    <property type="entry name" value="Short-chain dehydrogenase reductase"/>
    <property type="match status" value="1"/>
</dbReference>
<dbReference type="SUPFAM" id="SSF51735">
    <property type="entry name" value="NAD(P)-binding Rossmann-fold domains"/>
    <property type="match status" value="1"/>
</dbReference>
<dbReference type="InterPro" id="IPR036291">
    <property type="entry name" value="NAD(P)-bd_dom_sf"/>
</dbReference>
<gene>
    <name evidence="3" type="ORF">Z045_01110</name>
</gene>
<dbReference type="GO" id="GO:0016491">
    <property type="term" value="F:oxidoreductase activity"/>
    <property type="evidence" value="ECO:0007669"/>
    <property type="project" value="UniProtKB-KW"/>
</dbReference>
<dbReference type="Proteomes" id="UP000053060">
    <property type="component" value="Unassembled WGS sequence"/>
</dbReference>
<evidence type="ECO:0000313" key="4">
    <source>
        <dbReference type="Proteomes" id="UP000053060"/>
    </source>
</evidence>
<proteinExistence type="inferred from homology"/>
<dbReference type="InterPro" id="IPR020904">
    <property type="entry name" value="Sc_DH/Rdtase_CS"/>
</dbReference>
<protein>
    <submittedName>
        <fullName evidence="3">Oxidoreductase</fullName>
    </submittedName>
</protein>
<comment type="caution">
    <text evidence="3">The sequence shown here is derived from an EMBL/GenBank/DDBJ whole genome shotgun (WGS) entry which is preliminary data.</text>
</comment>
<dbReference type="PATRIC" id="fig|1441730.3.peg.237"/>
<accession>A0A0V9UQ29</accession>
<dbReference type="Pfam" id="PF13561">
    <property type="entry name" value="adh_short_C2"/>
    <property type="match status" value="1"/>
</dbReference>
<dbReference type="AlphaFoldDB" id="A0A0V9UQ29"/>
<dbReference type="InterPro" id="IPR002347">
    <property type="entry name" value="SDR_fam"/>
</dbReference>
<sequence length="253" mass="26404">MEGLKDKIVLVAGAATGLGADSARRLAREGARVVVGDLNHAGAQSTAASITETGGTAVAVEFDISDDDSVRELVARTVETYGGLDAVHINAGDMGAVTKDTDVVDIDLEIWDRTVAVNLRGHMLVTRHSVPKLLERGGGAIVYTSSIASFTGDPQRPAYSATKAAINALARHVASRWGREGIRANAVTPGLILTDEIRNGAAPELLAGMLARTRSTRLGEAADISSMVAYLMSDDGSWINGQVVNVDGGTVLR</sequence>
<dbReference type="PRINTS" id="PR00081">
    <property type="entry name" value="GDHRDH"/>
</dbReference>
<evidence type="ECO:0000313" key="3">
    <source>
        <dbReference type="EMBL" id="KSZ60107.1"/>
    </source>
</evidence>
<comment type="similarity">
    <text evidence="1">Belongs to the short-chain dehydrogenases/reductases (SDR) family.</text>
</comment>
<dbReference type="PROSITE" id="PS00061">
    <property type="entry name" value="ADH_SHORT"/>
    <property type="match status" value="1"/>
</dbReference>
<dbReference type="PANTHER" id="PTHR24321:SF14">
    <property type="entry name" value="SHORT-CHAIN TYPE DEHYDROGENASE_REDUCTASE BLR2146-RELATED"/>
    <property type="match status" value="1"/>
</dbReference>
<keyword evidence="2" id="KW-0560">Oxidoreductase</keyword>
<reference evidence="4" key="1">
    <citation type="submission" date="2015-01" db="EMBL/GenBank/DDBJ databases">
        <title>Draft genome sequence of Rhodococcus pyridinivorans strain KG-16, a hydrocarbon-degrading bacterium.</title>
        <authorList>
            <person name="Aggarwal R.K."/>
            <person name="Dawar C."/>
        </authorList>
    </citation>
    <scope>NUCLEOTIDE SEQUENCE [LARGE SCALE GENOMIC DNA]</scope>
    <source>
        <strain evidence="4">KG-16</strain>
    </source>
</reference>
<evidence type="ECO:0000256" key="1">
    <source>
        <dbReference type="ARBA" id="ARBA00006484"/>
    </source>
</evidence>
<dbReference type="PANTHER" id="PTHR24321">
    <property type="entry name" value="DEHYDROGENASES, SHORT CHAIN"/>
    <property type="match status" value="1"/>
</dbReference>
<dbReference type="EMBL" id="AZXY01000001">
    <property type="protein sequence ID" value="KSZ60107.1"/>
    <property type="molecule type" value="Genomic_DNA"/>
</dbReference>